<dbReference type="EMBL" id="JBHSJB010000017">
    <property type="protein sequence ID" value="MFC5055843.1"/>
    <property type="molecule type" value="Genomic_DNA"/>
</dbReference>
<protein>
    <submittedName>
        <fullName evidence="2">DUF397 domain-containing protein</fullName>
    </submittedName>
</protein>
<gene>
    <name evidence="2" type="ORF">ACFPFM_19040</name>
</gene>
<evidence type="ECO:0000313" key="2">
    <source>
        <dbReference type="EMBL" id="MFC5055843.1"/>
    </source>
</evidence>
<dbReference type="Pfam" id="PF04149">
    <property type="entry name" value="DUF397"/>
    <property type="match status" value="1"/>
</dbReference>
<feature type="domain" description="DUF397" evidence="1">
    <location>
        <begin position="7"/>
        <end position="59"/>
    </location>
</feature>
<evidence type="ECO:0000313" key="3">
    <source>
        <dbReference type="Proteomes" id="UP001595833"/>
    </source>
</evidence>
<keyword evidence="3" id="KW-1185">Reference proteome</keyword>
<dbReference type="Proteomes" id="UP001595833">
    <property type="component" value="Unassembled WGS sequence"/>
</dbReference>
<accession>A0ABV9Y0R8</accession>
<dbReference type="InterPro" id="IPR007278">
    <property type="entry name" value="DUF397"/>
</dbReference>
<dbReference type="RefSeq" id="WP_344040852.1">
    <property type="nucleotide sequence ID" value="NZ_BAAAKE010000025.1"/>
</dbReference>
<name>A0ABV9Y0R8_9PSEU</name>
<organism evidence="2 3">
    <name type="scientific">Saccharothrix xinjiangensis</name>
    <dbReference type="NCBI Taxonomy" id="204798"/>
    <lineage>
        <taxon>Bacteria</taxon>
        <taxon>Bacillati</taxon>
        <taxon>Actinomycetota</taxon>
        <taxon>Actinomycetes</taxon>
        <taxon>Pseudonocardiales</taxon>
        <taxon>Pseudonocardiaceae</taxon>
        <taxon>Saccharothrix</taxon>
    </lineage>
</organism>
<comment type="caution">
    <text evidence="2">The sequence shown here is derived from an EMBL/GenBank/DDBJ whole genome shotgun (WGS) entry which is preliminary data.</text>
</comment>
<sequence length="68" mass="7000">MKPSSLSWRKSPRSQSQSNCVELAALPSGGLAVRDSKLGERGPVLAFGRGGVAAFLRGAGRGEFDGPA</sequence>
<evidence type="ECO:0000259" key="1">
    <source>
        <dbReference type="Pfam" id="PF04149"/>
    </source>
</evidence>
<proteinExistence type="predicted"/>
<reference evidence="3" key="1">
    <citation type="journal article" date="2019" name="Int. J. Syst. Evol. Microbiol.">
        <title>The Global Catalogue of Microorganisms (GCM) 10K type strain sequencing project: providing services to taxonomists for standard genome sequencing and annotation.</title>
        <authorList>
            <consortium name="The Broad Institute Genomics Platform"/>
            <consortium name="The Broad Institute Genome Sequencing Center for Infectious Disease"/>
            <person name="Wu L."/>
            <person name="Ma J."/>
        </authorList>
    </citation>
    <scope>NUCLEOTIDE SEQUENCE [LARGE SCALE GENOMIC DNA]</scope>
    <source>
        <strain evidence="3">KCTC 12848</strain>
    </source>
</reference>